<evidence type="ECO:0000256" key="4">
    <source>
        <dbReference type="PIRSR" id="PIRSR036289-50"/>
    </source>
</evidence>
<dbReference type="InterPro" id="IPR005194">
    <property type="entry name" value="Glyco_hydro_65_C"/>
</dbReference>
<dbReference type="GO" id="GO:0016757">
    <property type="term" value="F:glycosyltransferase activity"/>
    <property type="evidence" value="ECO:0007669"/>
    <property type="project" value="UniProtKB-KW"/>
</dbReference>
<dbReference type="AlphaFoldDB" id="A0A1H7ATJ3"/>
<proteinExistence type="inferred from homology"/>
<dbReference type="FunFam" id="1.50.10.10:FF:000053">
    <property type="entry name" value="Putative glycosyl hydrolase"/>
    <property type="match status" value="1"/>
</dbReference>
<dbReference type="Proteomes" id="UP000199403">
    <property type="component" value="Unassembled WGS sequence"/>
</dbReference>
<comment type="similarity">
    <text evidence="1">Belongs to the glycosyl hydrolase 65 family.</text>
</comment>
<dbReference type="Pfam" id="PF03632">
    <property type="entry name" value="Glyco_hydro_65m"/>
    <property type="match status" value="1"/>
</dbReference>
<evidence type="ECO:0000256" key="2">
    <source>
        <dbReference type="ARBA" id="ARBA00022676"/>
    </source>
</evidence>
<dbReference type="OrthoDB" id="9758855at2"/>
<keyword evidence="10" id="KW-1185">Reference proteome</keyword>
<feature type="binding site" evidence="5">
    <location>
        <begin position="355"/>
        <end position="356"/>
    </location>
    <ligand>
        <name>substrate</name>
    </ligand>
</feature>
<protein>
    <submittedName>
        <fullName evidence="9">Trehalose and maltose hydrolase (Possible phosphorylase)</fullName>
    </submittedName>
</protein>
<dbReference type="InterPro" id="IPR011013">
    <property type="entry name" value="Gal_mutarotase_sf_dom"/>
</dbReference>
<feature type="domain" description="Glycoside hydrolase family 65 C-terminal" evidence="7">
    <location>
        <begin position="724"/>
        <end position="786"/>
    </location>
</feature>
<dbReference type="PANTHER" id="PTHR11051">
    <property type="entry name" value="GLYCOSYL HYDROLASE-RELATED"/>
    <property type="match status" value="1"/>
</dbReference>
<evidence type="ECO:0000256" key="3">
    <source>
        <dbReference type="ARBA" id="ARBA00022679"/>
    </source>
</evidence>
<feature type="binding site" evidence="5">
    <location>
        <begin position="615"/>
        <end position="616"/>
    </location>
    <ligand>
        <name>substrate</name>
    </ligand>
</feature>
<feature type="active site" description="Proton donor" evidence="4">
    <location>
        <position position="494"/>
    </location>
</feature>
<dbReference type="RefSeq" id="WP_092177769.1">
    <property type="nucleotide sequence ID" value="NZ_FNZH01000008.1"/>
</dbReference>
<dbReference type="GO" id="GO:0005975">
    <property type="term" value="P:carbohydrate metabolic process"/>
    <property type="evidence" value="ECO:0007669"/>
    <property type="project" value="InterPro"/>
</dbReference>
<evidence type="ECO:0000259" key="7">
    <source>
        <dbReference type="Pfam" id="PF03633"/>
    </source>
</evidence>
<name>A0A1H7ATJ3_9BACT</name>
<dbReference type="Gene3D" id="1.50.10.10">
    <property type="match status" value="1"/>
</dbReference>
<organism evidence="9 10">
    <name type="scientific">Cyclobacterium xiamenense</name>
    <dbReference type="NCBI Taxonomy" id="1297121"/>
    <lineage>
        <taxon>Bacteria</taxon>
        <taxon>Pseudomonadati</taxon>
        <taxon>Bacteroidota</taxon>
        <taxon>Cytophagia</taxon>
        <taxon>Cytophagales</taxon>
        <taxon>Cyclobacteriaceae</taxon>
        <taxon>Cyclobacterium</taxon>
    </lineage>
</organism>
<dbReference type="Pfam" id="PF03636">
    <property type="entry name" value="Glyco_hydro_65N"/>
    <property type="match status" value="1"/>
</dbReference>
<dbReference type="InterPro" id="IPR017045">
    <property type="entry name" value="Malt_Pase/Glycosyl_Hdrlase"/>
</dbReference>
<reference evidence="10" key="1">
    <citation type="submission" date="2016-10" db="EMBL/GenBank/DDBJ databases">
        <authorList>
            <person name="Varghese N."/>
            <person name="Submissions S."/>
        </authorList>
    </citation>
    <scope>NUCLEOTIDE SEQUENCE [LARGE SCALE GENOMIC DNA]</scope>
    <source>
        <strain evidence="10">IBRC-M 10761</strain>
    </source>
</reference>
<dbReference type="Gene3D" id="2.60.420.10">
    <property type="entry name" value="Maltose phosphorylase, domain 3"/>
    <property type="match status" value="1"/>
</dbReference>
<dbReference type="InterPro" id="IPR005195">
    <property type="entry name" value="Glyco_hydro_65_M"/>
</dbReference>
<dbReference type="Gene3D" id="2.70.98.40">
    <property type="entry name" value="Glycoside hydrolase, family 65, N-terminal domain"/>
    <property type="match status" value="1"/>
</dbReference>
<keyword evidence="2" id="KW-0328">Glycosyltransferase</keyword>
<dbReference type="PIRSF" id="PIRSF036289">
    <property type="entry name" value="Glycosyl_hydrolase_malt_phosph"/>
    <property type="match status" value="1"/>
</dbReference>
<dbReference type="InterPro" id="IPR012341">
    <property type="entry name" value="6hp_glycosidase-like_sf"/>
</dbReference>
<dbReference type="PANTHER" id="PTHR11051:SF8">
    <property type="entry name" value="PROTEIN-GLUCOSYLGALACTOSYLHYDROXYLYSINE GLUCOSIDASE"/>
    <property type="match status" value="1"/>
</dbReference>
<feature type="domain" description="Glycoside hydrolase family 65 central catalytic" evidence="6">
    <location>
        <begin position="318"/>
        <end position="714"/>
    </location>
</feature>
<dbReference type="SUPFAM" id="SSF74650">
    <property type="entry name" value="Galactose mutarotase-like"/>
    <property type="match status" value="1"/>
</dbReference>
<feature type="domain" description="Glycoside hydrolase family 65 N-terminal" evidence="8">
    <location>
        <begin position="9"/>
        <end position="264"/>
    </location>
</feature>
<dbReference type="SUPFAM" id="SSF48208">
    <property type="entry name" value="Six-hairpin glycosidases"/>
    <property type="match status" value="1"/>
</dbReference>
<dbReference type="InterPro" id="IPR008928">
    <property type="entry name" value="6-hairpin_glycosidase_sf"/>
</dbReference>
<dbReference type="InterPro" id="IPR037018">
    <property type="entry name" value="GH65_N"/>
</dbReference>
<evidence type="ECO:0000259" key="6">
    <source>
        <dbReference type="Pfam" id="PF03632"/>
    </source>
</evidence>
<dbReference type="EMBL" id="FNZH01000008">
    <property type="protein sequence ID" value="SEJ67944.1"/>
    <property type="molecule type" value="Genomic_DNA"/>
</dbReference>
<evidence type="ECO:0000313" key="10">
    <source>
        <dbReference type="Proteomes" id="UP000199403"/>
    </source>
</evidence>
<gene>
    <name evidence="9" type="ORF">SAMN05192553_10852</name>
</gene>
<dbReference type="GO" id="GO:0030246">
    <property type="term" value="F:carbohydrate binding"/>
    <property type="evidence" value="ECO:0007669"/>
    <property type="project" value="InterPro"/>
</dbReference>
<keyword evidence="3" id="KW-0808">Transferase</keyword>
<evidence type="ECO:0000259" key="8">
    <source>
        <dbReference type="Pfam" id="PF03636"/>
    </source>
</evidence>
<evidence type="ECO:0000256" key="1">
    <source>
        <dbReference type="ARBA" id="ARBA00006768"/>
    </source>
</evidence>
<dbReference type="Pfam" id="PF03633">
    <property type="entry name" value="Glyco_hydro_65C"/>
    <property type="match status" value="1"/>
</dbReference>
<keyword evidence="9" id="KW-0378">Hydrolase</keyword>
<evidence type="ECO:0000313" key="9">
    <source>
        <dbReference type="EMBL" id="SEJ67944.1"/>
    </source>
</evidence>
<dbReference type="STRING" id="1416801.SAMN05192553_10852"/>
<sequence length="799" mass="92525">MKDNFSIRYDGWKPKKQKLRETLCTLGNGYIATRGAAEESRADEVNYPGTYLAGGFNRARTEVSGKIIENEDFVNFPNWLCLNFRPERGEWLNLNTQNVPDYQQTLDMRSGTLIREFRVEDEAGRRTALRSKRIVSMRDKHIAAIHWSLTPENWSGSLEICSALDGNVINDNVPRYRELESRHLKPATTEKIGDNAIFLLAETRQSRILMAQAARTSLYQGERQLTPLISTNQREGYIEQLLRVDVEEGTTYTLEKVVGIYSSRDRAISHPGIEAKKSVQRAGRFEEICARHGEAIQKLWNRADIGIINGDKNQQLLRLHVFHLLQTVSSNTIGMDVGVPSRGLHGEGYRGHIFWDEVYIFPFLNLRFPDLTRSLLMYRYYRLEEARFAAAEVGKEGAMYPWQSGSNGREETQVMHLNPASGNWIPDNTHLQRHISSAIAYNIWNYYLTTDDQQFLSFFGAEMFLSIALFWASMTTHNKEKDRYEIHGVVGPDEYHTSYPDSDQLGLNNNAYTNVMAAWVMQKALHIVDIIEKSRRRELMKELHITEADLELWKDISKKMYVPFLDKHVISQFEGYEKLEEFPWEAYREKYDDIHRLDRVLESEGDTPNRYKASKQADVLMLFYLFTKTEIERIFENLGLEFSEELVSKNIAYYRDRTSHGSTLSRVVFSWILLKYDQQQSWDNFETVLISDFEDIQGGTTPEGIHLGAMAGSLDLVQRAFLGLEVGEDALWIDPPLLDHLKKISLRVQYRRHWIAVSLDDKKLLITFETGWKNEVNIGVQGKIHTFKLGEVREFFLNE</sequence>
<evidence type="ECO:0000256" key="5">
    <source>
        <dbReference type="PIRSR" id="PIRSR036289-51"/>
    </source>
</evidence>
<dbReference type="GO" id="GO:0004553">
    <property type="term" value="F:hydrolase activity, hydrolyzing O-glycosyl compounds"/>
    <property type="evidence" value="ECO:0007669"/>
    <property type="project" value="TreeGrafter"/>
</dbReference>
<accession>A0A1H7ATJ3</accession>
<dbReference type="InterPro" id="IPR005196">
    <property type="entry name" value="Glyco_hydro_65_N"/>
</dbReference>